<evidence type="ECO:0000313" key="4">
    <source>
        <dbReference type="Proteomes" id="UP001207116"/>
    </source>
</evidence>
<feature type="signal peptide" evidence="1">
    <location>
        <begin position="1"/>
        <end position="17"/>
    </location>
</feature>
<dbReference type="InterPro" id="IPR032710">
    <property type="entry name" value="NTF2-like_dom_sf"/>
</dbReference>
<reference evidence="3" key="1">
    <citation type="submission" date="2022-11" db="EMBL/GenBank/DDBJ databases">
        <title>The characterization of three novel Bacteroidetes species and genomic analysis of their roles in tidal elemental geochemical cycles.</title>
        <authorList>
            <person name="Ma K.-J."/>
        </authorList>
    </citation>
    <scope>NUCLEOTIDE SEQUENCE</scope>
    <source>
        <strain evidence="3">M415</strain>
    </source>
</reference>
<evidence type="ECO:0000259" key="2">
    <source>
        <dbReference type="Pfam" id="PF12680"/>
    </source>
</evidence>
<dbReference type="Proteomes" id="UP001207116">
    <property type="component" value="Unassembled WGS sequence"/>
</dbReference>
<dbReference type="SUPFAM" id="SSF54427">
    <property type="entry name" value="NTF2-like"/>
    <property type="match status" value="1"/>
</dbReference>
<dbReference type="EMBL" id="JAPFQP010000004">
    <property type="protein sequence ID" value="MCX2720255.1"/>
    <property type="molecule type" value="Genomic_DNA"/>
</dbReference>
<comment type="caution">
    <text evidence="3">The sequence shown here is derived from an EMBL/GenBank/DDBJ whole genome shotgun (WGS) entry which is preliminary data.</text>
</comment>
<dbReference type="InterPro" id="IPR011659">
    <property type="entry name" value="WD40"/>
</dbReference>
<name>A0AAE3SP57_9FLAO</name>
<dbReference type="InterPro" id="IPR011042">
    <property type="entry name" value="6-blade_b-propeller_TolB-like"/>
</dbReference>
<feature type="chain" id="PRO_5041951874" evidence="1">
    <location>
        <begin position="18"/>
        <end position="392"/>
    </location>
</feature>
<feature type="domain" description="SnoaL-like" evidence="2">
    <location>
        <begin position="291"/>
        <end position="387"/>
    </location>
</feature>
<keyword evidence="4" id="KW-1185">Reference proteome</keyword>
<gene>
    <name evidence="3" type="ORF">OO016_11635</name>
</gene>
<proteinExistence type="predicted"/>
<dbReference type="Pfam" id="PF12680">
    <property type="entry name" value="SnoaL_2"/>
    <property type="match status" value="1"/>
</dbReference>
<evidence type="ECO:0000256" key="1">
    <source>
        <dbReference type="SAM" id="SignalP"/>
    </source>
</evidence>
<evidence type="ECO:0000313" key="3">
    <source>
        <dbReference type="EMBL" id="MCX2720255.1"/>
    </source>
</evidence>
<dbReference type="AlphaFoldDB" id="A0AAE3SP57"/>
<keyword evidence="1" id="KW-0732">Signal</keyword>
<dbReference type="Gene3D" id="3.10.450.50">
    <property type="match status" value="1"/>
</dbReference>
<dbReference type="RefSeq" id="WP_266014097.1">
    <property type="nucleotide sequence ID" value="NZ_JAPFQP010000004.1"/>
</dbReference>
<sequence length="392" mass="44771">MPKKIWVFALLSSGLFAQTNTEVFLIPLEITGGKKMVGVARNISNNPGYDNQPSFYNDNVVLFSSNRYGQTDIAGYTRNKKEKTWITDTPGGSEYSPLKIPEKNRISAIRLDNDGLQRLYSYPLEKGKEKELLADLKVGYHVWFDEDIMVCSVLIEDRMDLVVANIKKNTRYTVYKNVGRSLHKIPNSQLVSFTSRDEEGFAIRSLDPVSRANEVITELPEGVQDYCWLPDGTLIAGQQNRLLEFQPGESAEWSQFHRFIRPDIGNISRITVNSKGNLLALVAEASSEIPVQEQLEAYNARDIEKFLEPYAEDVQVYDYPDKLRYVGKETMRKNYSAFFRSTPDLHCELKNRIIIQDKVIDEESVTANGRIFHAVAVYEVRNGKITKVMFVR</sequence>
<protein>
    <submittedName>
        <fullName evidence="3">Nuclear transport factor 2 family protein</fullName>
    </submittedName>
</protein>
<dbReference type="Gene3D" id="2.120.10.30">
    <property type="entry name" value="TolB, C-terminal domain"/>
    <property type="match status" value="1"/>
</dbReference>
<accession>A0AAE3SP57</accession>
<dbReference type="InterPro" id="IPR037401">
    <property type="entry name" value="SnoaL-like"/>
</dbReference>
<dbReference type="SUPFAM" id="SSF69304">
    <property type="entry name" value="Tricorn protease N-terminal domain"/>
    <property type="match status" value="1"/>
</dbReference>
<organism evidence="3 4">
    <name type="scientific">Lentiprolixibacter aurantiacus</name>
    <dbReference type="NCBI Taxonomy" id="2993939"/>
    <lineage>
        <taxon>Bacteria</taxon>
        <taxon>Pseudomonadati</taxon>
        <taxon>Bacteroidota</taxon>
        <taxon>Flavobacteriia</taxon>
        <taxon>Flavobacteriales</taxon>
        <taxon>Flavobacteriaceae</taxon>
        <taxon>Lentiprolixibacter</taxon>
    </lineage>
</organism>
<dbReference type="Pfam" id="PF07676">
    <property type="entry name" value="PD40"/>
    <property type="match status" value="1"/>
</dbReference>